<feature type="transmembrane region" description="Helical" evidence="1">
    <location>
        <begin position="78"/>
        <end position="95"/>
    </location>
</feature>
<reference evidence="3" key="1">
    <citation type="journal article" date="2019" name="Int. J. Syst. Evol. Microbiol.">
        <title>The Global Catalogue of Microorganisms (GCM) 10K type strain sequencing project: providing services to taxonomists for standard genome sequencing and annotation.</title>
        <authorList>
            <consortium name="The Broad Institute Genomics Platform"/>
            <consortium name="The Broad Institute Genome Sequencing Center for Infectious Disease"/>
            <person name="Wu L."/>
            <person name="Ma J."/>
        </authorList>
    </citation>
    <scope>NUCLEOTIDE SEQUENCE [LARGE SCALE GENOMIC DNA]</scope>
    <source>
        <strain evidence="3">CGMCC 1.16225</strain>
    </source>
</reference>
<evidence type="ECO:0000313" key="3">
    <source>
        <dbReference type="Proteomes" id="UP001597405"/>
    </source>
</evidence>
<proteinExistence type="predicted"/>
<name>A0ABW4U6E3_9HYPH</name>
<protein>
    <submittedName>
        <fullName evidence="2">Uncharacterized protein</fullName>
    </submittedName>
</protein>
<keyword evidence="1" id="KW-0472">Membrane</keyword>
<evidence type="ECO:0000256" key="1">
    <source>
        <dbReference type="SAM" id="Phobius"/>
    </source>
</evidence>
<keyword evidence="1" id="KW-0812">Transmembrane</keyword>
<comment type="caution">
    <text evidence="2">The sequence shown here is derived from an EMBL/GenBank/DDBJ whole genome shotgun (WGS) entry which is preliminary data.</text>
</comment>
<dbReference type="EMBL" id="JBHUGZ010000007">
    <property type="protein sequence ID" value="MFD1983058.1"/>
    <property type="molecule type" value="Genomic_DNA"/>
</dbReference>
<dbReference type="RefSeq" id="WP_379096850.1">
    <property type="nucleotide sequence ID" value="NZ_JBHUGZ010000007.1"/>
</dbReference>
<sequence>MDDGARFAVSLEIAKVQSISGIVRLDAARISFEARQRADSVAPPPKYDPFWASVAGAAIAGSLVAVFCWIVGSSHMTGAIGIVMILAFALPYFYLRSQDRKNSEAFNREYISLLELERAREKSLAVAKTRSLPVTKARLTIRRPRVPVRKPRL</sequence>
<keyword evidence="1" id="KW-1133">Transmembrane helix</keyword>
<dbReference type="Proteomes" id="UP001597405">
    <property type="component" value="Unassembled WGS sequence"/>
</dbReference>
<feature type="transmembrane region" description="Helical" evidence="1">
    <location>
        <begin position="50"/>
        <end position="72"/>
    </location>
</feature>
<accession>A0ABW4U6E3</accession>
<keyword evidence="3" id="KW-1185">Reference proteome</keyword>
<evidence type="ECO:0000313" key="2">
    <source>
        <dbReference type="EMBL" id="MFD1983058.1"/>
    </source>
</evidence>
<gene>
    <name evidence="2" type="ORF">ACFSOZ_10275</name>
</gene>
<organism evidence="2 3">
    <name type="scientific">Mesorhizobium newzealandense</name>
    <dbReference type="NCBI Taxonomy" id="1300302"/>
    <lineage>
        <taxon>Bacteria</taxon>
        <taxon>Pseudomonadati</taxon>
        <taxon>Pseudomonadota</taxon>
        <taxon>Alphaproteobacteria</taxon>
        <taxon>Hyphomicrobiales</taxon>
        <taxon>Phyllobacteriaceae</taxon>
        <taxon>Mesorhizobium</taxon>
    </lineage>
</organism>